<dbReference type="VEuPathDB" id="TriTrypDB:TM35_000951010"/>
<feature type="compositionally biased region" description="Polar residues" evidence="1">
    <location>
        <begin position="206"/>
        <end position="220"/>
    </location>
</feature>
<evidence type="ECO:0000256" key="1">
    <source>
        <dbReference type="SAM" id="MobiDB-lite"/>
    </source>
</evidence>
<feature type="region of interest" description="Disordered" evidence="1">
    <location>
        <begin position="33"/>
        <end position="316"/>
    </location>
</feature>
<name>A0A1X0NF56_9TRYP</name>
<feature type="compositionally biased region" description="Low complexity" evidence="1">
    <location>
        <begin position="264"/>
        <end position="302"/>
    </location>
</feature>
<evidence type="ECO:0000256" key="2">
    <source>
        <dbReference type="SAM" id="SignalP"/>
    </source>
</evidence>
<dbReference type="RefSeq" id="XP_028877159.1">
    <property type="nucleotide sequence ID" value="XM_029031535.1"/>
</dbReference>
<dbReference type="AlphaFoldDB" id="A0A1X0NF56"/>
<reference evidence="3 4" key="1">
    <citation type="submission" date="2017-03" db="EMBL/GenBank/DDBJ databases">
        <title>An alternative strategy for trypanosome survival in the mammalian bloodstream revealed through genome and transcriptome analysis of the ubiquitous bovine parasite Trypanosoma (Megatrypanum) theileri.</title>
        <authorList>
            <person name="Kelly S."/>
            <person name="Ivens A."/>
            <person name="Mott A."/>
            <person name="O'Neill E."/>
            <person name="Emms D."/>
            <person name="Macleod O."/>
            <person name="Voorheis P."/>
            <person name="Matthews J."/>
            <person name="Matthews K."/>
            <person name="Carrington M."/>
        </authorList>
    </citation>
    <scope>NUCLEOTIDE SEQUENCE [LARGE SCALE GENOMIC DNA]</scope>
    <source>
        <strain evidence="3">Edinburgh</strain>
    </source>
</reference>
<feature type="compositionally biased region" description="Polar residues" evidence="1">
    <location>
        <begin position="144"/>
        <end position="154"/>
    </location>
</feature>
<evidence type="ECO:0000313" key="4">
    <source>
        <dbReference type="Proteomes" id="UP000192257"/>
    </source>
</evidence>
<feature type="compositionally biased region" description="Basic and acidic residues" evidence="1">
    <location>
        <begin position="125"/>
        <end position="136"/>
    </location>
</feature>
<sequence>MFWCRLSCILTLLLSVATVCTLAETITPNLEKEPAACPEDSERSDGECRNRSPAAVQPRQSTQAPPLQTRESDPRTSCTTGSGDTTVDSCTAITTSVAGHQAGGSGNLHTSQGSVSGVAEGESESQQHLDRERQSTDDTVSAPPHTSNSENQVGSEPVVPVPGSKDGRQEDGSSGNQAVRTEDSTSRPVISEENDHSNGTKRPEGNGSQSSETSEVSNADSPDHQSTHSGTTEQTQSSDNNQTSQGQNGEADNSNAVKKPAKDNSTNDSDSTTNNEESTSTTTTTTSTTTTTTTTTLPPELTNNKKGDADSSSSISSSVWVRVPLLIVVTMACILVC</sequence>
<organism evidence="3 4">
    <name type="scientific">Trypanosoma theileri</name>
    <dbReference type="NCBI Taxonomy" id="67003"/>
    <lineage>
        <taxon>Eukaryota</taxon>
        <taxon>Discoba</taxon>
        <taxon>Euglenozoa</taxon>
        <taxon>Kinetoplastea</taxon>
        <taxon>Metakinetoplastina</taxon>
        <taxon>Trypanosomatida</taxon>
        <taxon>Trypanosomatidae</taxon>
        <taxon>Trypanosoma</taxon>
    </lineage>
</organism>
<proteinExistence type="predicted"/>
<accession>A0A1X0NF56</accession>
<feature type="compositionally biased region" description="Basic and acidic residues" evidence="1">
    <location>
        <begin position="33"/>
        <end position="50"/>
    </location>
</feature>
<feature type="signal peptide" evidence="2">
    <location>
        <begin position="1"/>
        <end position="23"/>
    </location>
</feature>
<evidence type="ECO:0008006" key="5">
    <source>
        <dbReference type="Google" id="ProtNLM"/>
    </source>
</evidence>
<dbReference type="Proteomes" id="UP000192257">
    <property type="component" value="Unassembled WGS sequence"/>
</dbReference>
<keyword evidence="2" id="KW-0732">Signal</keyword>
<comment type="caution">
    <text evidence="3">The sequence shown here is derived from an EMBL/GenBank/DDBJ whole genome shotgun (WGS) entry which is preliminary data.</text>
</comment>
<evidence type="ECO:0000313" key="3">
    <source>
        <dbReference type="EMBL" id="ORC82236.1"/>
    </source>
</evidence>
<keyword evidence="4" id="KW-1185">Reference proteome</keyword>
<feature type="compositionally biased region" description="Low complexity" evidence="1">
    <location>
        <begin position="231"/>
        <end position="248"/>
    </location>
</feature>
<protein>
    <recommendedName>
        <fullName evidence="5">Mucin TcMUCII</fullName>
    </recommendedName>
</protein>
<feature type="chain" id="PRO_5013253190" description="Mucin TcMUCII" evidence="2">
    <location>
        <begin position="24"/>
        <end position="337"/>
    </location>
</feature>
<dbReference type="EMBL" id="NBCO01000095">
    <property type="protein sequence ID" value="ORC82236.1"/>
    <property type="molecule type" value="Genomic_DNA"/>
</dbReference>
<feature type="compositionally biased region" description="Polar residues" evidence="1">
    <location>
        <begin position="75"/>
        <end position="98"/>
    </location>
</feature>
<feature type="compositionally biased region" description="Basic and acidic residues" evidence="1">
    <location>
        <begin position="193"/>
        <end position="204"/>
    </location>
</feature>
<dbReference type="GeneID" id="39991315"/>
<gene>
    <name evidence="3" type="ORF">TM35_000951010</name>
</gene>
<feature type="compositionally biased region" description="Low complexity" evidence="1">
    <location>
        <begin position="111"/>
        <end position="124"/>
    </location>
</feature>